<feature type="domain" description="FAD-binding PCMH-type" evidence="2">
    <location>
        <begin position="1"/>
        <end position="174"/>
    </location>
</feature>
<dbReference type="PANTHER" id="PTHR42659">
    <property type="entry name" value="XANTHINE DEHYDROGENASE SUBUNIT C-RELATED"/>
    <property type="match status" value="1"/>
</dbReference>
<dbReference type="RefSeq" id="WP_259481550.1">
    <property type="nucleotide sequence ID" value="NZ_BAAAQY010000015.1"/>
</dbReference>
<dbReference type="InterPro" id="IPR016169">
    <property type="entry name" value="FAD-bd_PCMH_sub2"/>
</dbReference>
<evidence type="ECO:0000259" key="2">
    <source>
        <dbReference type="PROSITE" id="PS51387"/>
    </source>
</evidence>
<protein>
    <submittedName>
        <fullName evidence="3">FAD binding domain-containing protein</fullName>
    </submittedName>
</protein>
<evidence type="ECO:0000313" key="3">
    <source>
        <dbReference type="EMBL" id="GAA2249360.1"/>
    </source>
</evidence>
<reference evidence="3 4" key="1">
    <citation type="journal article" date="2019" name="Int. J. Syst. Evol. Microbiol.">
        <title>The Global Catalogue of Microorganisms (GCM) 10K type strain sequencing project: providing services to taxonomists for standard genome sequencing and annotation.</title>
        <authorList>
            <consortium name="The Broad Institute Genomics Platform"/>
            <consortium name="The Broad Institute Genome Sequencing Center for Infectious Disease"/>
            <person name="Wu L."/>
            <person name="Ma J."/>
        </authorList>
    </citation>
    <scope>NUCLEOTIDE SEQUENCE [LARGE SCALE GENOMIC DNA]</scope>
    <source>
        <strain evidence="3 4">JCM 16117</strain>
    </source>
</reference>
<dbReference type="PROSITE" id="PS51387">
    <property type="entry name" value="FAD_PCMH"/>
    <property type="match status" value="1"/>
</dbReference>
<organism evidence="3 4">
    <name type="scientific">Herbiconiux moechotypicola</name>
    <dbReference type="NCBI Taxonomy" id="637393"/>
    <lineage>
        <taxon>Bacteria</taxon>
        <taxon>Bacillati</taxon>
        <taxon>Actinomycetota</taxon>
        <taxon>Actinomycetes</taxon>
        <taxon>Micrococcales</taxon>
        <taxon>Microbacteriaceae</taxon>
        <taxon>Herbiconiux</taxon>
    </lineage>
</organism>
<evidence type="ECO:0000313" key="4">
    <source>
        <dbReference type="Proteomes" id="UP001500929"/>
    </source>
</evidence>
<dbReference type="Pfam" id="PF00941">
    <property type="entry name" value="FAD_binding_5"/>
    <property type="match status" value="1"/>
</dbReference>
<dbReference type="InterPro" id="IPR016166">
    <property type="entry name" value="FAD-bd_PCMH"/>
</dbReference>
<dbReference type="Gene3D" id="3.30.465.10">
    <property type="match status" value="1"/>
</dbReference>
<proteinExistence type="predicted"/>
<dbReference type="InterPro" id="IPR002346">
    <property type="entry name" value="Mopterin_DH_FAD-bd"/>
</dbReference>
<dbReference type="InterPro" id="IPR036318">
    <property type="entry name" value="FAD-bd_PCMH-like_sf"/>
</dbReference>
<accession>A0ABN3E6A7</accession>
<gene>
    <name evidence="3" type="ORF">GCM10009851_38680</name>
</gene>
<dbReference type="Proteomes" id="UP001500929">
    <property type="component" value="Unassembled WGS sequence"/>
</dbReference>
<dbReference type="SUPFAM" id="SSF56176">
    <property type="entry name" value="FAD-binding/transporter-associated domain-like"/>
    <property type="match status" value="1"/>
</dbReference>
<feature type="region of interest" description="Disordered" evidence="1">
    <location>
        <begin position="266"/>
        <end position="290"/>
    </location>
</feature>
<feature type="compositionally biased region" description="Basic and acidic residues" evidence="1">
    <location>
        <begin position="279"/>
        <end position="290"/>
    </location>
</feature>
<dbReference type="PANTHER" id="PTHR42659:SF9">
    <property type="entry name" value="XANTHINE DEHYDROGENASE FAD-BINDING SUBUNIT XDHB-RELATED"/>
    <property type="match status" value="1"/>
</dbReference>
<dbReference type="InterPro" id="IPR051312">
    <property type="entry name" value="Diverse_Substr_Oxidored"/>
</dbReference>
<keyword evidence="4" id="KW-1185">Reference proteome</keyword>
<evidence type="ECO:0000256" key="1">
    <source>
        <dbReference type="SAM" id="MobiDB-lite"/>
    </source>
</evidence>
<comment type="caution">
    <text evidence="3">The sequence shown here is derived from an EMBL/GenBank/DDBJ whole genome shotgun (WGS) entry which is preliminary data.</text>
</comment>
<sequence>MDLTTITAIVPARTRADLAALGAGSAPLAGGSWLFSEPQNHLTSLVDLMALGWPSLVVSGEGLEVAATCTFAELAALPDDQGWPAHPVLYQCCTALLGSFKVWNVATVGGNICASLPAGPMTSLFSSLDATALVWRADGGDERVPVAEFVTGNGSNVLRPGDVLRSVQVPQSSLTGRTAYRKIALSPLGRSGAVIVGLLRADGSFMLTVSGATVKPEQLRFDRLPGAGELAAAVEAVTTWFTDPHGAADWRRAVSTALALEIRDELAAPPGEAPPSHYTTDRYVSEEAAR</sequence>
<dbReference type="EMBL" id="BAAAQY010000015">
    <property type="protein sequence ID" value="GAA2249360.1"/>
    <property type="molecule type" value="Genomic_DNA"/>
</dbReference>
<name>A0ABN3E6A7_9MICO</name>